<organism evidence="1 2">
    <name type="scientific">Rhabditophanes sp. KR3021</name>
    <dbReference type="NCBI Taxonomy" id="114890"/>
    <lineage>
        <taxon>Eukaryota</taxon>
        <taxon>Metazoa</taxon>
        <taxon>Ecdysozoa</taxon>
        <taxon>Nematoda</taxon>
        <taxon>Chromadorea</taxon>
        <taxon>Rhabditida</taxon>
        <taxon>Tylenchina</taxon>
        <taxon>Panagrolaimomorpha</taxon>
        <taxon>Strongyloidoidea</taxon>
        <taxon>Alloionematidae</taxon>
        <taxon>Rhabditophanes</taxon>
    </lineage>
</organism>
<accession>A0AC35U866</accession>
<sequence length="1292" mass="144775">MVKNKNSRYSFRERTRTTEAISIRATSDPNQRITRSNSKLTPELLFANSVKQKAEILATSHTESSDNRKRSHSTSKIKRSSVSSNYPSPSRKDSSIKVVNEKTQLEDNNKVVSDFNELPVPKEIKPIAGKSREIVSKSCGSSSGRRMNKRKHNPDEEVKSKKVADVLVKRTKIDVVTKEVKSEATTDVLVKGTRRSAVAEEIKPRVTTHGLKKKANYAIALQDTVAEDTTPSKAFGSKETIVNVMTVADASFEETTGTAVTTVEEPTLVDGNPAKESTLVDKTSGKEEIPVGDDTTATDATSVYDTPVENDTLVDETPAKENTLVDDTTAKEATPTKEVTYVDDIPVKEGTHIYESCAKKPTPVNDTIFDKDITCKEIIFDKDVIIENIISSTDDVEQDWLDTQIQSENLTNMQSADNNNVPGLETQKNQRPCVSPPLVKSTTHSRNDTPLAYTTPAITNNGLGIQTNIAIEVDKITDTMSDMSLECKKTSDKAQISLVNRSLESEQTINAPHLSSVGTSLGSEERINIFQRSSVSSLINSCQESPDILCIKKEYKSKTLRPFDKPKSGDYWNIGNHSINPFAIEKNRSSNSKLMAIKQEMGKFDLFDVNELLFILGNGSALRNSINNTQVTKLSPIPETVVNQIPDSTYNDNTEVNEISDSTNLVHSDTPGNSPSSADRTCRNNMFLLKEPVKTLLVSRIKGKSLGYSIKQALLKQSIEDPGSKFEIRWNDTPIDSGLLIESLSTPNSHVDTKLVGLTEMPRSVKNSSEPGAPSIPKSIKKTPKKVSNSNTPQKANIKEAQLTERAIQAQRQKDETILRKFLTDENKVVDTKGPKCLPQYRADASASKVELSAGKMDLSKSKENLSKSEEDLSTSTVDLPEAEELFPSPRRLRRPWASAASKEVQTPIKKVTVPNPKETSHKQTADQTSKKVSSQCIAGPSKPEVTPLQTYPVKLQRREPLVQLMRPEEPEEIPFKVRYGSLVFLPGPFAPDPIFPKIIFPKVEKQPSIYMEPMHINHKIKRFMHGRLNKSFFEKEKPLFDFGDFDVKDYRKGGRNSVPRGIFLRAFGDMVEREKIVIDNFCDTFDLPKINEIDESGPFHSMTIGDKVRLIYEELVTNFEVVKSLFPNTTGQSQFKLERAITRYHRECYKTVSQLFHNLEYMANCIPKEDEYDNGFYGDGHVNGILDRSTRGTSNFIVYIRNQTVTALRKVYDYTHYKDGTWKVMVQFRFCENCQIISFKDLYFNNERKLVCVLCLFYQCVHDEKRPMAACNAFNYAQYEVLGSVDPSSSK</sequence>
<reference evidence="2" key="1">
    <citation type="submission" date="2016-11" db="UniProtKB">
        <authorList>
            <consortium name="WormBaseParasite"/>
        </authorList>
    </citation>
    <scope>IDENTIFICATION</scope>
    <source>
        <strain evidence="2">KR3021</strain>
    </source>
</reference>
<name>A0AC35U866_9BILA</name>
<evidence type="ECO:0000313" key="1">
    <source>
        <dbReference type="Proteomes" id="UP000095286"/>
    </source>
</evidence>
<dbReference type="Proteomes" id="UP000095286">
    <property type="component" value="Unplaced"/>
</dbReference>
<dbReference type="WBParaSite" id="RSKR_0000847300.1">
    <property type="protein sequence ID" value="RSKR_0000847300.1"/>
    <property type="gene ID" value="RSKR_0000847300"/>
</dbReference>
<evidence type="ECO:0000313" key="2">
    <source>
        <dbReference type="WBParaSite" id="RSKR_0000847300.1"/>
    </source>
</evidence>
<proteinExistence type="predicted"/>
<protein>
    <submittedName>
        <fullName evidence="2">Histone-lysine N-methyltransferase CG1716</fullName>
    </submittedName>
</protein>